<dbReference type="GO" id="GO:0005634">
    <property type="term" value="C:nucleus"/>
    <property type="evidence" value="ECO:0007669"/>
    <property type="project" value="UniProtKB-SubCell"/>
</dbReference>
<dbReference type="AlphaFoldDB" id="A0A371DER6"/>
<dbReference type="STRING" id="139420.A0A371DER6"/>
<evidence type="ECO:0000256" key="3">
    <source>
        <dbReference type="SAM" id="MobiDB-lite"/>
    </source>
</evidence>
<reference evidence="5 6" key="1">
    <citation type="journal article" date="2018" name="Biotechnol. Biofuels">
        <title>Integrative visual omics of the white-rot fungus Polyporus brumalis exposes the biotechnological potential of its oxidative enzymes for delignifying raw plant biomass.</title>
        <authorList>
            <person name="Miyauchi S."/>
            <person name="Rancon A."/>
            <person name="Drula E."/>
            <person name="Hage H."/>
            <person name="Chaduli D."/>
            <person name="Favel A."/>
            <person name="Grisel S."/>
            <person name="Henrissat B."/>
            <person name="Herpoel-Gimbert I."/>
            <person name="Ruiz-Duenas F.J."/>
            <person name="Chevret D."/>
            <person name="Hainaut M."/>
            <person name="Lin J."/>
            <person name="Wang M."/>
            <person name="Pangilinan J."/>
            <person name="Lipzen A."/>
            <person name="Lesage-Meessen L."/>
            <person name="Navarro D."/>
            <person name="Riley R."/>
            <person name="Grigoriev I.V."/>
            <person name="Zhou S."/>
            <person name="Raouche S."/>
            <person name="Rosso M.N."/>
        </authorList>
    </citation>
    <scope>NUCLEOTIDE SEQUENCE [LARGE SCALE GENOMIC DNA]</scope>
    <source>
        <strain evidence="5 6">BRFM 1820</strain>
    </source>
</reference>
<keyword evidence="1 2" id="KW-0539">Nucleus</keyword>
<evidence type="ECO:0000313" key="6">
    <source>
        <dbReference type="Proteomes" id="UP000256964"/>
    </source>
</evidence>
<dbReference type="InterPro" id="IPR009057">
    <property type="entry name" value="Homeodomain-like_sf"/>
</dbReference>
<keyword evidence="6" id="KW-1185">Reference proteome</keyword>
<dbReference type="InterPro" id="IPR001356">
    <property type="entry name" value="HD"/>
</dbReference>
<keyword evidence="1 2" id="KW-0238">DNA-binding</keyword>
<dbReference type="EMBL" id="KZ857396">
    <property type="protein sequence ID" value="RDX51051.1"/>
    <property type="molecule type" value="Genomic_DNA"/>
</dbReference>
<proteinExistence type="predicted"/>
<feature type="domain" description="Homeobox" evidence="4">
    <location>
        <begin position="152"/>
        <end position="212"/>
    </location>
</feature>
<dbReference type="OrthoDB" id="6159439at2759"/>
<protein>
    <recommendedName>
        <fullName evidence="4">Homeobox domain-containing protein</fullName>
    </recommendedName>
</protein>
<name>A0A371DER6_9APHY</name>
<evidence type="ECO:0000313" key="5">
    <source>
        <dbReference type="EMBL" id="RDX51051.1"/>
    </source>
</evidence>
<keyword evidence="1 2" id="KW-0371">Homeobox</keyword>
<feature type="compositionally biased region" description="Basic residues" evidence="3">
    <location>
        <begin position="425"/>
        <end position="438"/>
    </location>
</feature>
<evidence type="ECO:0000256" key="2">
    <source>
        <dbReference type="RuleBase" id="RU000682"/>
    </source>
</evidence>
<dbReference type="SUPFAM" id="SSF46689">
    <property type="entry name" value="Homeodomain-like"/>
    <property type="match status" value="1"/>
</dbReference>
<feature type="compositionally biased region" description="Low complexity" evidence="3">
    <location>
        <begin position="442"/>
        <end position="476"/>
    </location>
</feature>
<feature type="region of interest" description="Disordered" evidence="3">
    <location>
        <begin position="236"/>
        <end position="263"/>
    </location>
</feature>
<evidence type="ECO:0000259" key="4">
    <source>
        <dbReference type="PROSITE" id="PS50071"/>
    </source>
</evidence>
<dbReference type="GO" id="GO:0003677">
    <property type="term" value="F:DNA binding"/>
    <property type="evidence" value="ECO:0007669"/>
    <property type="project" value="UniProtKB-UniRule"/>
</dbReference>
<organism evidence="5 6">
    <name type="scientific">Lentinus brumalis</name>
    <dbReference type="NCBI Taxonomy" id="2498619"/>
    <lineage>
        <taxon>Eukaryota</taxon>
        <taxon>Fungi</taxon>
        <taxon>Dikarya</taxon>
        <taxon>Basidiomycota</taxon>
        <taxon>Agaricomycotina</taxon>
        <taxon>Agaricomycetes</taxon>
        <taxon>Polyporales</taxon>
        <taxon>Polyporaceae</taxon>
        <taxon>Lentinus</taxon>
    </lineage>
</organism>
<feature type="DNA-binding region" description="Homeobox" evidence="1">
    <location>
        <begin position="154"/>
        <end position="213"/>
    </location>
</feature>
<gene>
    <name evidence="5" type="ORF">OH76DRAFT_1401817</name>
</gene>
<dbReference type="SMART" id="SM00389">
    <property type="entry name" value="HOX"/>
    <property type="match status" value="1"/>
</dbReference>
<dbReference type="Proteomes" id="UP000256964">
    <property type="component" value="Unassembled WGS sequence"/>
</dbReference>
<feature type="region of interest" description="Disordered" evidence="3">
    <location>
        <begin position="425"/>
        <end position="490"/>
    </location>
</feature>
<evidence type="ECO:0000256" key="1">
    <source>
        <dbReference type="PROSITE-ProRule" id="PRU00108"/>
    </source>
</evidence>
<dbReference type="Pfam" id="PF00046">
    <property type="entry name" value="Homeodomain"/>
    <property type="match status" value="1"/>
</dbReference>
<accession>A0A371DER6</accession>
<dbReference type="CDD" id="cd00086">
    <property type="entry name" value="homeodomain"/>
    <property type="match status" value="1"/>
</dbReference>
<dbReference type="Gene3D" id="1.10.10.60">
    <property type="entry name" value="Homeodomain-like"/>
    <property type="match status" value="1"/>
</dbReference>
<sequence length="538" mass="60096">MNLPPSLRTDALLRTREVAHRLARLVAPHMSLAEVRPLSDLPPSSLALSMPESLTPQLLARGVDAGSAQRISVAMSTVTSRLMRKCETDFQQRRQSLRSSLHHLQDSKLSFLIPAYNAIFEKTIQSWTIYILQDFTPRFLKAQTLYELHRSPSSSVAKPVFNPGALPILEEFFESNAFPSRLEKYELADQCKMTYKQISDWFQNHRTRSRKAGKILRKPARRSMLSEEFENTIIDALLPSDDSADDSECSSDTTDMSSEDSTSDFLDLHAPDHAFPAPYPPLCRYDPFPSVPALQTSWRRCWRPRQRPPPSPVDMDDLITTFEQLTISEKGSSLQSPFWRHYARASPPFRLPYVTTCCSAPHPALVRRHRLPSRTCRTRRIIASDTPEVTSRGAAQTAQSIAPTIDITAAYPAYPALTDPAFTRTKRGIPRRYPKHPLPRLCSPAPTVSSVSSPCSTRASSVSSLSSDGSAPDSPLATPPSHPCQGNEPIPHLADLGDWLGLDSLLPNTQFLGLHSSCLRMEQDVYRTPIPSIHSYSL</sequence>
<dbReference type="PROSITE" id="PS50071">
    <property type="entry name" value="HOMEOBOX_2"/>
    <property type="match status" value="1"/>
</dbReference>
<comment type="subcellular location">
    <subcellularLocation>
        <location evidence="1 2">Nucleus</location>
    </subcellularLocation>
</comment>